<evidence type="ECO:0000256" key="5">
    <source>
        <dbReference type="ARBA" id="ARBA00023014"/>
    </source>
</evidence>
<dbReference type="GO" id="GO:0016491">
    <property type="term" value="F:oxidoreductase activity"/>
    <property type="evidence" value="ECO:0007669"/>
    <property type="project" value="UniProtKB-KW"/>
</dbReference>
<dbReference type="Gene3D" id="1.10.10.1590">
    <property type="entry name" value="NADH-quinone oxidoreductase subunit E"/>
    <property type="match status" value="1"/>
</dbReference>
<comment type="similarity">
    <text evidence="1">Belongs to the complex I 24 kDa subunit family.</text>
</comment>
<comment type="cofactor">
    <cofactor evidence="7">
        <name>[2Fe-2S] cluster</name>
        <dbReference type="ChEBI" id="CHEBI:190135"/>
    </cofactor>
    <text evidence="7">Binds 1 [2Fe-2S] cluster.</text>
</comment>
<dbReference type="AlphaFoldDB" id="A0A140L6G7"/>
<evidence type="ECO:0000256" key="1">
    <source>
        <dbReference type="ARBA" id="ARBA00010643"/>
    </source>
</evidence>
<reference evidence="8 9" key="1">
    <citation type="submission" date="2015-12" db="EMBL/GenBank/DDBJ databases">
        <title>Draft genome sequence of the thermoanaerobe Thermotalea metallivorans, an isolate from the runoff channel of the Great Artesian Basin, Australia.</title>
        <authorList>
            <person name="Patel B.K."/>
        </authorList>
    </citation>
    <scope>NUCLEOTIDE SEQUENCE [LARGE SCALE GENOMIC DNA]</scope>
    <source>
        <strain evidence="8 9">B2-1</strain>
    </source>
</reference>
<keyword evidence="4 7" id="KW-0408">Iron</keyword>
<dbReference type="Gene3D" id="3.40.30.10">
    <property type="entry name" value="Glutaredoxin"/>
    <property type="match status" value="1"/>
</dbReference>
<feature type="binding site" evidence="7">
    <location>
        <position position="86"/>
    </location>
    <ligand>
        <name>[2Fe-2S] cluster</name>
        <dbReference type="ChEBI" id="CHEBI:190135"/>
    </ligand>
</feature>
<comment type="cofactor">
    <cofactor evidence="6">
        <name>[2Fe-2S] cluster</name>
        <dbReference type="ChEBI" id="CHEBI:190135"/>
    </cofactor>
</comment>
<protein>
    <submittedName>
        <fullName evidence="8">NADH-quinone oxidoreductase subunit E</fullName>
        <ecNumber evidence="8">1.6.5.11</ecNumber>
    </submittedName>
</protein>
<dbReference type="RefSeq" id="WP_068555550.1">
    <property type="nucleotide sequence ID" value="NZ_LOEE01000028.1"/>
</dbReference>
<dbReference type="InterPro" id="IPR041921">
    <property type="entry name" value="NuoE_N"/>
</dbReference>
<dbReference type="STRING" id="520762.AN619_10990"/>
<proteinExistence type="inferred from homology"/>
<dbReference type="SUPFAM" id="SSF52833">
    <property type="entry name" value="Thioredoxin-like"/>
    <property type="match status" value="1"/>
</dbReference>
<keyword evidence="3 7" id="KW-0479">Metal-binding</keyword>
<evidence type="ECO:0000256" key="3">
    <source>
        <dbReference type="ARBA" id="ARBA00022723"/>
    </source>
</evidence>
<dbReference type="PANTHER" id="PTHR43342">
    <property type="entry name" value="NADH-QUINONE OXIDOREDUCTASE, E SUBUNIT"/>
    <property type="match status" value="1"/>
</dbReference>
<feature type="binding site" evidence="7">
    <location>
        <position position="127"/>
    </location>
    <ligand>
        <name>[2Fe-2S] cluster</name>
        <dbReference type="ChEBI" id="CHEBI:190135"/>
    </ligand>
</feature>
<evidence type="ECO:0000256" key="2">
    <source>
        <dbReference type="ARBA" id="ARBA00022714"/>
    </source>
</evidence>
<evidence type="ECO:0000256" key="4">
    <source>
        <dbReference type="ARBA" id="ARBA00023004"/>
    </source>
</evidence>
<keyword evidence="5 7" id="KW-0411">Iron-sulfur</keyword>
<evidence type="ECO:0000256" key="7">
    <source>
        <dbReference type="PIRSR" id="PIRSR000216-1"/>
    </source>
</evidence>
<evidence type="ECO:0000256" key="6">
    <source>
        <dbReference type="ARBA" id="ARBA00034078"/>
    </source>
</evidence>
<keyword evidence="9" id="KW-1185">Reference proteome</keyword>
<dbReference type="PIRSF" id="PIRSF000216">
    <property type="entry name" value="NADH_DH_24kDa"/>
    <property type="match status" value="1"/>
</dbReference>
<dbReference type="InterPro" id="IPR028431">
    <property type="entry name" value="NADP_DH_HndA-like"/>
</dbReference>
<dbReference type="InterPro" id="IPR042128">
    <property type="entry name" value="NuoE_dom"/>
</dbReference>
<dbReference type="EMBL" id="LOEE01000028">
    <property type="protein sequence ID" value="KXG76142.1"/>
    <property type="molecule type" value="Genomic_DNA"/>
</dbReference>
<dbReference type="Pfam" id="PF01257">
    <property type="entry name" value="2Fe-2S_thioredx"/>
    <property type="match status" value="1"/>
</dbReference>
<dbReference type="CDD" id="cd03064">
    <property type="entry name" value="TRX_Fd_NuoE"/>
    <property type="match status" value="1"/>
</dbReference>
<dbReference type="InterPro" id="IPR036249">
    <property type="entry name" value="Thioredoxin-like_sf"/>
</dbReference>
<feature type="binding site" evidence="7">
    <location>
        <position position="91"/>
    </location>
    <ligand>
        <name>[2Fe-2S] cluster</name>
        <dbReference type="ChEBI" id="CHEBI:190135"/>
    </ligand>
</feature>
<sequence>MMETTLDKDLFDKIDGIIHAYEHDRHNLVQILLQAQDLIPRHYIPMEVATYIGEQLGVPLSKVYDVISFYSALSDRPKAQHVIQLCKSTTCRVNKYQTVRDVLERELDIKMGEITSDGKFALEYSACFGACDISPAFRIDTEVFGNLNEEKIRQILDRYRGECNE</sequence>
<dbReference type="OrthoDB" id="9807941at2"/>
<organism evidence="8 9">
    <name type="scientific">Thermotalea metallivorans</name>
    <dbReference type="NCBI Taxonomy" id="520762"/>
    <lineage>
        <taxon>Bacteria</taxon>
        <taxon>Bacillati</taxon>
        <taxon>Bacillota</taxon>
        <taxon>Clostridia</taxon>
        <taxon>Peptostreptococcales</taxon>
        <taxon>Thermotaleaceae</taxon>
        <taxon>Thermotalea</taxon>
    </lineage>
</organism>
<evidence type="ECO:0000313" key="9">
    <source>
        <dbReference type="Proteomes" id="UP000070456"/>
    </source>
</evidence>
<dbReference type="Proteomes" id="UP000070456">
    <property type="component" value="Unassembled WGS sequence"/>
</dbReference>
<dbReference type="EC" id="1.6.5.11" evidence="8"/>
<gene>
    <name evidence="8" type="primary">nuoE</name>
    <name evidence="8" type="ORF">AN619_10990</name>
</gene>
<keyword evidence="8" id="KW-0560">Oxidoreductase</keyword>
<feature type="binding site" evidence="7">
    <location>
        <position position="131"/>
    </location>
    <ligand>
        <name>[2Fe-2S] cluster</name>
        <dbReference type="ChEBI" id="CHEBI:190135"/>
    </ligand>
</feature>
<comment type="caution">
    <text evidence="8">The sequence shown here is derived from an EMBL/GenBank/DDBJ whole genome shotgun (WGS) entry which is preliminary data.</text>
</comment>
<dbReference type="GO" id="GO:0046872">
    <property type="term" value="F:metal ion binding"/>
    <property type="evidence" value="ECO:0007669"/>
    <property type="project" value="UniProtKB-KW"/>
</dbReference>
<name>A0A140L6G7_9FIRM</name>
<dbReference type="InterPro" id="IPR002023">
    <property type="entry name" value="NuoE-like"/>
</dbReference>
<dbReference type="PANTHER" id="PTHR43342:SF1">
    <property type="entry name" value="BIFURCATING [FEFE] HYDROGENASE GAMMA SUBUNIT"/>
    <property type="match status" value="1"/>
</dbReference>
<evidence type="ECO:0000313" key="8">
    <source>
        <dbReference type="EMBL" id="KXG76142.1"/>
    </source>
</evidence>
<keyword evidence="2 7" id="KW-0001">2Fe-2S</keyword>
<accession>A0A140L6G7</accession>
<dbReference type="GO" id="GO:0051537">
    <property type="term" value="F:2 iron, 2 sulfur cluster binding"/>
    <property type="evidence" value="ECO:0007669"/>
    <property type="project" value="UniProtKB-KW"/>
</dbReference>